<organism evidence="1 2">
    <name type="scientific">Amborella trichopoda</name>
    <dbReference type="NCBI Taxonomy" id="13333"/>
    <lineage>
        <taxon>Eukaryota</taxon>
        <taxon>Viridiplantae</taxon>
        <taxon>Streptophyta</taxon>
        <taxon>Embryophyta</taxon>
        <taxon>Tracheophyta</taxon>
        <taxon>Spermatophyta</taxon>
        <taxon>Magnoliopsida</taxon>
        <taxon>Amborellales</taxon>
        <taxon>Amborellaceae</taxon>
        <taxon>Amborella</taxon>
    </lineage>
</organism>
<evidence type="ECO:0000313" key="1">
    <source>
        <dbReference type="EMBL" id="ERN09009.1"/>
    </source>
</evidence>
<accession>W1PMI6</accession>
<reference evidence="2" key="1">
    <citation type="journal article" date="2013" name="Science">
        <title>The Amborella genome and the evolution of flowering plants.</title>
        <authorList>
            <consortium name="Amborella Genome Project"/>
        </authorList>
    </citation>
    <scope>NUCLEOTIDE SEQUENCE [LARGE SCALE GENOMIC DNA]</scope>
</reference>
<proteinExistence type="predicted"/>
<sequence>MTEICYLLVTGIYCKGSLKFVKLRYRRSTRVSRGWGSLYAVAMALRSRDLRMASMERLAFEEALPMDGKQPDPKNNVGAYSFLGSGGKNFTAGFGGVNEEERYDKDLAFILEPYDGDRQLAVVAGGFRIVTDPRPRSEGLLDFSNLGTSNHMDTASLGASKPLDVVSSKPLNVYSSMPLGDSTPLSAFKTLDPSKPLGNSKPLDVTSSIGASKPMDADVGPFAASSLMSSMIDDSIMSSKFLDGLISKTTYDREAIMGRAMDDHDENLSPHCDLSLGVDKSHQLSVDVVVKVFLRESYSNLSHDDGGNQSIAANEEAHGNYYASGSLAAEGVFMSTHGPLHELSGGIVAGSLDILVDESGGVSMMDDALHNIDKVVIDLGILVDKDISMGAHGHIPGFSRGIILNNDSLHGGYVGVCRCMGESSTSTAGKDVRGGHSLNLSLTSNAYLKDKGKRAGGSDCIGDHSGLLHGDGVLNGVALDMSCVDEDIINANSLHKEKVERVTGAVHNLSDSQIKVLEVAESGDIVEIEMPSSSNGEGELASTAVLPSDERSCVQEDLHGDSHQIKISNDVASLKDKCSMDLVSAIMCNK</sequence>
<dbReference type="Proteomes" id="UP000017836">
    <property type="component" value="Unassembled WGS sequence"/>
</dbReference>
<gene>
    <name evidence="1" type="ORF">AMTR_s00153p00078550</name>
</gene>
<protein>
    <submittedName>
        <fullName evidence="1">Uncharacterized protein</fullName>
    </submittedName>
</protein>
<name>W1PMI6_AMBTC</name>
<evidence type="ECO:0000313" key="2">
    <source>
        <dbReference type="Proteomes" id="UP000017836"/>
    </source>
</evidence>
<dbReference type="AlphaFoldDB" id="W1PMI6"/>
<keyword evidence="2" id="KW-1185">Reference proteome</keyword>
<dbReference type="Gramene" id="ERN09009">
    <property type="protein sequence ID" value="ERN09009"/>
    <property type="gene ID" value="AMTR_s00153p00078550"/>
</dbReference>
<dbReference type="EMBL" id="KI393119">
    <property type="protein sequence ID" value="ERN09009.1"/>
    <property type="molecule type" value="Genomic_DNA"/>
</dbReference>
<dbReference type="HOGENOM" id="CLU_462614_0_0_1"/>